<feature type="compositionally biased region" description="Basic and acidic residues" evidence="1">
    <location>
        <begin position="234"/>
        <end position="245"/>
    </location>
</feature>
<reference evidence="2 3" key="2">
    <citation type="journal article" date="2017" name="Genome Biol.">
        <title>New reference genome sequences of hot pepper reveal the massive evolution of plant disease-resistance genes by retroduplication.</title>
        <authorList>
            <person name="Kim S."/>
            <person name="Park J."/>
            <person name="Yeom S.I."/>
            <person name="Kim Y.M."/>
            <person name="Seo E."/>
            <person name="Kim K.T."/>
            <person name="Kim M.S."/>
            <person name="Lee J.M."/>
            <person name="Cheong K."/>
            <person name="Shin H.S."/>
            <person name="Kim S.B."/>
            <person name="Han K."/>
            <person name="Lee J."/>
            <person name="Park M."/>
            <person name="Lee H.A."/>
            <person name="Lee H.Y."/>
            <person name="Lee Y."/>
            <person name="Oh S."/>
            <person name="Lee J.H."/>
            <person name="Choi E."/>
            <person name="Choi E."/>
            <person name="Lee S.E."/>
            <person name="Jeon J."/>
            <person name="Kim H."/>
            <person name="Choi G."/>
            <person name="Song H."/>
            <person name="Lee J."/>
            <person name="Lee S.C."/>
            <person name="Kwon J.K."/>
            <person name="Lee H.Y."/>
            <person name="Koo N."/>
            <person name="Hong Y."/>
            <person name="Kim R.W."/>
            <person name="Kang W.H."/>
            <person name="Huh J.H."/>
            <person name="Kang B.C."/>
            <person name="Yang T.J."/>
            <person name="Lee Y.H."/>
            <person name="Bennetzen J.L."/>
            <person name="Choi D."/>
        </authorList>
    </citation>
    <scope>NUCLEOTIDE SEQUENCE [LARGE SCALE GENOMIC DNA]</scope>
    <source>
        <strain evidence="3">cv. CM334</strain>
    </source>
</reference>
<feature type="compositionally biased region" description="Polar residues" evidence="1">
    <location>
        <begin position="178"/>
        <end position="193"/>
    </location>
</feature>
<dbReference type="EMBL" id="AYRZ02000012">
    <property type="protein sequence ID" value="PHT66911.1"/>
    <property type="molecule type" value="Genomic_DNA"/>
</dbReference>
<feature type="compositionally biased region" description="Acidic residues" evidence="1">
    <location>
        <begin position="141"/>
        <end position="151"/>
    </location>
</feature>
<feature type="region of interest" description="Disordered" evidence="1">
    <location>
        <begin position="286"/>
        <end position="382"/>
    </location>
</feature>
<feature type="compositionally biased region" description="Acidic residues" evidence="1">
    <location>
        <begin position="93"/>
        <end position="105"/>
    </location>
</feature>
<reference evidence="2 3" key="1">
    <citation type="journal article" date="2014" name="Nat. Genet.">
        <title>Genome sequence of the hot pepper provides insights into the evolution of pungency in Capsicum species.</title>
        <authorList>
            <person name="Kim S."/>
            <person name="Park M."/>
            <person name="Yeom S.I."/>
            <person name="Kim Y.M."/>
            <person name="Lee J.M."/>
            <person name="Lee H.A."/>
            <person name="Seo E."/>
            <person name="Choi J."/>
            <person name="Cheong K."/>
            <person name="Kim K.T."/>
            <person name="Jung K."/>
            <person name="Lee G.W."/>
            <person name="Oh S.K."/>
            <person name="Bae C."/>
            <person name="Kim S.B."/>
            <person name="Lee H.Y."/>
            <person name="Kim S.Y."/>
            <person name="Kim M.S."/>
            <person name="Kang B.C."/>
            <person name="Jo Y.D."/>
            <person name="Yang H.B."/>
            <person name="Jeong H.J."/>
            <person name="Kang W.H."/>
            <person name="Kwon J.K."/>
            <person name="Shin C."/>
            <person name="Lim J.Y."/>
            <person name="Park J.H."/>
            <person name="Huh J.H."/>
            <person name="Kim J.S."/>
            <person name="Kim B.D."/>
            <person name="Cohen O."/>
            <person name="Paran I."/>
            <person name="Suh M.C."/>
            <person name="Lee S.B."/>
            <person name="Kim Y.K."/>
            <person name="Shin Y."/>
            <person name="Noh S.J."/>
            <person name="Park J."/>
            <person name="Seo Y.S."/>
            <person name="Kwon S.Y."/>
            <person name="Kim H.A."/>
            <person name="Park J.M."/>
            <person name="Kim H.J."/>
            <person name="Choi S.B."/>
            <person name="Bosland P.W."/>
            <person name="Reeves G."/>
            <person name="Jo S.H."/>
            <person name="Lee B.W."/>
            <person name="Cho H.T."/>
            <person name="Choi H.S."/>
            <person name="Lee M.S."/>
            <person name="Yu Y."/>
            <person name="Do Choi Y."/>
            <person name="Park B.S."/>
            <person name="van Deynze A."/>
            <person name="Ashrafi H."/>
            <person name="Hill T."/>
            <person name="Kim W.T."/>
            <person name="Pai H.S."/>
            <person name="Ahn H.K."/>
            <person name="Yeam I."/>
            <person name="Giovannoni J.J."/>
            <person name="Rose J.K."/>
            <person name="Sorensen I."/>
            <person name="Lee S.J."/>
            <person name="Kim R.W."/>
            <person name="Choi I.Y."/>
            <person name="Choi B.S."/>
            <person name="Lim J.S."/>
            <person name="Lee Y.H."/>
            <person name="Choi D."/>
        </authorList>
    </citation>
    <scope>NUCLEOTIDE SEQUENCE [LARGE SCALE GENOMIC DNA]</scope>
    <source>
        <strain evidence="3">cv. CM334</strain>
    </source>
</reference>
<dbReference type="AlphaFoldDB" id="A0A2G2YBI2"/>
<dbReference type="Proteomes" id="UP000222542">
    <property type="component" value="Unassembled WGS sequence"/>
</dbReference>
<accession>A0A2G2YBI2</accession>
<dbReference type="PANTHER" id="PTHR34194">
    <property type="entry name" value="F14J8.16 PROTEIN"/>
    <property type="match status" value="1"/>
</dbReference>
<feature type="compositionally biased region" description="Basic residues" evidence="1">
    <location>
        <begin position="324"/>
        <end position="336"/>
    </location>
</feature>
<dbReference type="PANTHER" id="PTHR34194:SF13">
    <property type="entry name" value="NUCLEOLIN-LIKE"/>
    <property type="match status" value="1"/>
</dbReference>
<comment type="caution">
    <text evidence="2">The sequence shown here is derived from an EMBL/GenBank/DDBJ whole genome shotgun (WGS) entry which is preliminary data.</text>
</comment>
<sequence>MGRPGLERCDVWYDVTRLRRKRAHSWNKESDPENSDVFRLKRQIRKTKNMDEDYVQYLMLLLDYDEEPKCYANEGGNEGLTGGGDRLSHDVNEEGTEFEDEDEDEDDLEYRKFLANAKPNGTALVAKVDSGDGFPVYVEFEKEDGSDDEYEYLGRGKQQDSGNEKDLGDVGCKDKVESQPSSRIDLENNNNRSAGDDNVVIEPFGSVTLKETEPTSQQLSLGENGACKRRRKGETKNRPNKEQKKGKGRRSAKVTTKDEGDEIDEDYANLLGKFICKNWRTPASFMKKYNLKTKKSSRTLLGDDSNVSVGDIDMSHEPSDPLSPKKKKRGRPRKKNSTKENDACKKKGKGEKRKRSNKKQTEKKRRKLADVPFDGDVAGRKSVDDTVKEEITDVDEAPFEIGHNSECNASDEDLQIVVNDNGTFGKEGRSNIMEVSSEKHSENVVDICPRETVRSDFWWQVKALLEMPYDQREYTGLLEAVKSRKPILKDKDLRNGKFYLSRRLGKSYLDHYKDLHDKLKEFDNDNMKKLNILRGFFFWLQNLTQAGAFRPWTDPEWLSLLDNATVPTLISMNNQAGTVW</sequence>
<evidence type="ECO:0000256" key="1">
    <source>
        <dbReference type="SAM" id="MobiDB-lite"/>
    </source>
</evidence>
<evidence type="ECO:0000313" key="2">
    <source>
        <dbReference type="EMBL" id="PHT66911.1"/>
    </source>
</evidence>
<keyword evidence="3" id="KW-1185">Reference proteome</keyword>
<feature type="compositionally biased region" description="Basic residues" evidence="1">
    <location>
        <begin position="346"/>
        <end position="367"/>
    </location>
</feature>
<dbReference type="Gramene" id="PHT66911">
    <property type="protein sequence ID" value="PHT66911"/>
    <property type="gene ID" value="T459_31336"/>
</dbReference>
<feature type="region of interest" description="Disordered" evidence="1">
    <location>
        <begin position="140"/>
        <end position="263"/>
    </location>
</feature>
<protein>
    <submittedName>
        <fullName evidence="2">Uncharacterized protein</fullName>
    </submittedName>
</protein>
<evidence type="ECO:0000313" key="3">
    <source>
        <dbReference type="Proteomes" id="UP000222542"/>
    </source>
</evidence>
<feature type="compositionally biased region" description="Basic and acidic residues" evidence="1">
    <location>
        <begin position="152"/>
        <end position="177"/>
    </location>
</feature>
<name>A0A2G2YBI2_CAPAN</name>
<organism evidence="2 3">
    <name type="scientific">Capsicum annuum</name>
    <name type="common">Capsicum pepper</name>
    <dbReference type="NCBI Taxonomy" id="4072"/>
    <lineage>
        <taxon>Eukaryota</taxon>
        <taxon>Viridiplantae</taxon>
        <taxon>Streptophyta</taxon>
        <taxon>Embryophyta</taxon>
        <taxon>Tracheophyta</taxon>
        <taxon>Spermatophyta</taxon>
        <taxon>Magnoliopsida</taxon>
        <taxon>eudicotyledons</taxon>
        <taxon>Gunneridae</taxon>
        <taxon>Pentapetalae</taxon>
        <taxon>asterids</taxon>
        <taxon>lamiids</taxon>
        <taxon>Solanales</taxon>
        <taxon>Solanaceae</taxon>
        <taxon>Solanoideae</taxon>
        <taxon>Capsiceae</taxon>
        <taxon>Capsicum</taxon>
    </lineage>
</organism>
<feature type="region of interest" description="Disordered" evidence="1">
    <location>
        <begin position="74"/>
        <end position="105"/>
    </location>
</feature>
<proteinExistence type="predicted"/>
<dbReference type="STRING" id="4072.A0A2G2YBI2"/>
<feature type="compositionally biased region" description="Gly residues" evidence="1">
    <location>
        <begin position="76"/>
        <end position="85"/>
    </location>
</feature>
<gene>
    <name evidence="2" type="ORF">T459_31336</name>
</gene>
<dbReference type="OMA" id="KFICKNW"/>